<dbReference type="EMBL" id="KQ981856">
    <property type="protein sequence ID" value="KYN34739.1"/>
    <property type="molecule type" value="Genomic_DNA"/>
</dbReference>
<sequence>MLLEASWETWLTPRDFGDNDVIANDVMQLEGCSRSLSKPDFRPSSNSVGWRNASFFVVIWCARRGKTDSLRSHATATVISAGCACHRHPSVQEGREGGQADKMVPGGLPG</sequence>
<dbReference type="AlphaFoldDB" id="A0A195F3T0"/>
<proteinExistence type="predicted"/>
<keyword evidence="3" id="KW-1185">Reference proteome</keyword>
<gene>
    <name evidence="2" type="ORF">ALC56_11228</name>
</gene>
<evidence type="ECO:0000256" key="1">
    <source>
        <dbReference type="SAM" id="MobiDB-lite"/>
    </source>
</evidence>
<feature type="region of interest" description="Disordered" evidence="1">
    <location>
        <begin position="88"/>
        <end position="110"/>
    </location>
</feature>
<accession>A0A195F3T0</accession>
<name>A0A195F3T0_9HYME</name>
<organism evidence="2 3">
    <name type="scientific">Trachymyrmex septentrionalis</name>
    <dbReference type="NCBI Taxonomy" id="34720"/>
    <lineage>
        <taxon>Eukaryota</taxon>
        <taxon>Metazoa</taxon>
        <taxon>Ecdysozoa</taxon>
        <taxon>Arthropoda</taxon>
        <taxon>Hexapoda</taxon>
        <taxon>Insecta</taxon>
        <taxon>Pterygota</taxon>
        <taxon>Neoptera</taxon>
        <taxon>Endopterygota</taxon>
        <taxon>Hymenoptera</taxon>
        <taxon>Apocrita</taxon>
        <taxon>Aculeata</taxon>
        <taxon>Formicoidea</taxon>
        <taxon>Formicidae</taxon>
        <taxon>Myrmicinae</taxon>
        <taxon>Trachymyrmex</taxon>
    </lineage>
</organism>
<protein>
    <submittedName>
        <fullName evidence="2">Uncharacterized protein</fullName>
    </submittedName>
</protein>
<evidence type="ECO:0000313" key="3">
    <source>
        <dbReference type="Proteomes" id="UP000078541"/>
    </source>
</evidence>
<evidence type="ECO:0000313" key="2">
    <source>
        <dbReference type="EMBL" id="KYN34739.1"/>
    </source>
</evidence>
<reference evidence="2 3" key="1">
    <citation type="submission" date="2016-03" db="EMBL/GenBank/DDBJ databases">
        <title>Trachymyrmex septentrionalis WGS genome.</title>
        <authorList>
            <person name="Nygaard S."/>
            <person name="Hu H."/>
            <person name="Boomsma J."/>
            <person name="Zhang G."/>
        </authorList>
    </citation>
    <scope>NUCLEOTIDE SEQUENCE [LARGE SCALE GENOMIC DNA]</scope>
    <source>
        <strain evidence="2">Tsep2-gDNA-1</strain>
        <tissue evidence="2">Whole body</tissue>
    </source>
</reference>
<dbReference type="Proteomes" id="UP000078541">
    <property type="component" value="Unassembled WGS sequence"/>
</dbReference>